<organism evidence="1 2">
    <name type="scientific">Novipirellula aureliae</name>
    <dbReference type="NCBI Taxonomy" id="2527966"/>
    <lineage>
        <taxon>Bacteria</taxon>
        <taxon>Pseudomonadati</taxon>
        <taxon>Planctomycetota</taxon>
        <taxon>Planctomycetia</taxon>
        <taxon>Pirellulales</taxon>
        <taxon>Pirellulaceae</taxon>
        <taxon>Novipirellula</taxon>
    </lineage>
</organism>
<dbReference type="AlphaFoldDB" id="A0A5C6E2I6"/>
<evidence type="ECO:0000313" key="1">
    <source>
        <dbReference type="EMBL" id="TWU43142.1"/>
    </source>
</evidence>
<dbReference type="EMBL" id="SJPY01000003">
    <property type="protein sequence ID" value="TWU43142.1"/>
    <property type="molecule type" value="Genomic_DNA"/>
</dbReference>
<comment type="caution">
    <text evidence="1">The sequence shown here is derived from an EMBL/GenBank/DDBJ whole genome shotgun (WGS) entry which is preliminary data.</text>
</comment>
<keyword evidence="2" id="KW-1185">Reference proteome</keyword>
<evidence type="ECO:0000313" key="2">
    <source>
        <dbReference type="Proteomes" id="UP000315471"/>
    </source>
</evidence>
<gene>
    <name evidence="1" type="ORF">Q31b_21800</name>
</gene>
<sequence>MIGAASISKIRVGRSGRDLDARQASHSRITKLAPEELEAIVETGPVSIRMNDGRSYEVPSREPVRIGQMSAIMLHKGEEGKWRNITLPLVTLNPNTPLAAESQCWKASRRYARLWFLSHRYD</sequence>
<accession>A0A5C6E2I6</accession>
<reference evidence="1 2" key="1">
    <citation type="submission" date="2019-02" db="EMBL/GenBank/DDBJ databases">
        <title>Deep-cultivation of Planctomycetes and their phenomic and genomic characterization uncovers novel biology.</title>
        <authorList>
            <person name="Wiegand S."/>
            <person name="Jogler M."/>
            <person name="Boedeker C."/>
            <person name="Pinto D."/>
            <person name="Vollmers J."/>
            <person name="Rivas-Marin E."/>
            <person name="Kohn T."/>
            <person name="Peeters S.H."/>
            <person name="Heuer A."/>
            <person name="Rast P."/>
            <person name="Oberbeckmann S."/>
            <person name="Bunk B."/>
            <person name="Jeske O."/>
            <person name="Meyerdierks A."/>
            <person name="Storesund J.E."/>
            <person name="Kallscheuer N."/>
            <person name="Luecker S."/>
            <person name="Lage O.M."/>
            <person name="Pohl T."/>
            <person name="Merkel B.J."/>
            <person name="Hornburger P."/>
            <person name="Mueller R.-W."/>
            <person name="Bruemmer F."/>
            <person name="Labrenz M."/>
            <person name="Spormann A.M."/>
            <person name="Op Den Camp H."/>
            <person name="Overmann J."/>
            <person name="Amann R."/>
            <person name="Jetten M.S.M."/>
            <person name="Mascher T."/>
            <person name="Medema M.H."/>
            <person name="Devos D.P."/>
            <person name="Kaster A.-K."/>
            <person name="Ovreas L."/>
            <person name="Rohde M."/>
            <person name="Galperin M.Y."/>
            <person name="Jogler C."/>
        </authorList>
    </citation>
    <scope>NUCLEOTIDE SEQUENCE [LARGE SCALE GENOMIC DNA]</scope>
    <source>
        <strain evidence="1 2">Q31b</strain>
    </source>
</reference>
<proteinExistence type="predicted"/>
<protein>
    <submittedName>
        <fullName evidence="1">Uncharacterized protein</fullName>
    </submittedName>
</protein>
<name>A0A5C6E2I6_9BACT</name>
<dbReference type="Proteomes" id="UP000315471">
    <property type="component" value="Unassembled WGS sequence"/>
</dbReference>